<sequence length="80" mass="9320">MVFITSYYSKYLGKTSISISAPKNRGRTHQVNDDLEEIRKEMNKTVPIHDRTVNGVDTLVITYFPHMEIEHYMVSPSIQF</sequence>
<dbReference type="EMBL" id="KY290955">
    <property type="protein sequence ID" value="APU01577.1"/>
    <property type="molecule type" value="Genomic_DNA"/>
</dbReference>
<protein>
    <submittedName>
        <fullName evidence="1">Uncharacterized protein</fullName>
    </submittedName>
</protein>
<proteinExistence type="predicted"/>
<accession>A0A219YCA9</accession>
<name>A0A219YCA9_9CAUD</name>
<evidence type="ECO:0000313" key="1">
    <source>
        <dbReference type="EMBL" id="APU01577.1"/>
    </source>
</evidence>
<evidence type="ECO:0000313" key="2">
    <source>
        <dbReference type="Proteomes" id="UP000225215"/>
    </source>
</evidence>
<organism evidence="1 2">
    <name type="scientific">Aeromonas phage 65.2</name>
    <dbReference type="NCBI Taxonomy" id="1932896"/>
    <lineage>
        <taxon>Viruses</taxon>
        <taxon>Duplodnaviria</taxon>
        <taxon>Heunggongvirae</taxon>
        <taxon>Uroviricota</taxon>
        <taxon>Caudoviricetes</taxon>
        <taxon>Pantevenvirales</taxon>
        <taxon>Straboviridae</taxon>
        <taxon>Emmerichvirinae</taxon>
        <taxon>Ishigurovirus</taxon>
        <taxon>Ishigurovirus osborne</taxon>
    </lineage>
</organism>
<reference evidence="1 2" key="1">
    <citation type="journal article" date="2017" name="Sci. Rep.">
        <title>Characterization and diversity of phages infecting Aeromonas salmonicida subsp. salmonicida.</title>
        <authorList>
            <person name="Vincent A.T."/>
            <person name="Paquet V.E."/>
            <person name="Bernatchez A."/>
            <person name="Tremblay D.M."/>
            <person name="Moineau S."/>
            <person name="Charette S.J."/>
        </authorList>
    </citation>
    <scope>NUCLEOTIDE SEQUENCE [LARGE SCALE GENOMIC DNA]</scope>
</reference>
<dbReference type="Proteomes" id="UP000225215">
    <property type="component" value="Segment"/>
</dbReference>